<organism evidence="1 2">
    <name type="scientific">Streptomyces hiroshimensis</name>
    <dbReference type="NCBI Taxonomy" id="66424"/>
    <lineage>
        <taxon>Bacteria</taxon>
        <taxon>Bacillati</taxon>
        <taxon>Actinomycetota</taxon>
        <taxon>Actinomycetes</taxon>
        <taxon>Kitasatosporales</taxon>
        <taxon>Streptomycetaceae</taxon>
        <taxon>Streptomyces</taxon>
    </lineage>
</organism>
<reference evidence="2" key="1">
    <citation type="journal article" date="2019" name="Int. J. Syst. Evol. Microbiol.">
        <title>The Global Catalogue of Microorganisms (GCM) 10K type strain sequencing project: providing services to taxonomists for standard genome sequencing and annotation.</title>
        <authorList>
            <consortium name="The Broad Institute Genomics Platform"/>
            <consortium name="The Broad Institute Genome Sequencing Center for Infectious Disease"/>
            <person name="Wu L."/>
            <person name="Ma J."/>
        </authorList>
    </citation>
    <scope>NUCLEOTIDE SEQUENCE [LARGE SCALE GENOMIC DNA]</scope>
    <source>
        <strain evidence="2">JCM 4586</strain>
    </source>
</reference>
<gene>
    <name evidence="1" type="ORF">GCM10010324_49460</name>
</gene>
<accession>A0ABQ2YW71</accession>
<evidence type="ECO:0000313" key="1">
    <source>
        <dbReference type="EMBL" id="GGX97418.1"/>
    </source>
</evidence>
<sequence>MWGRCPGGPTAEDTAAAARYQAQTGLSFMETLTLERMGEFPKLPLWDRVTQIASLSVRGS</sequence>
<protein>
    <submittedName>
        <fullName evidence="1">Uncharacterized protein</fullName>
    </submittedName>
</protein>
<proteinExistence type="predicted"/>
<comment type="caution">
    <text evidence="1">The sequence shown here is derived from an EMBL/GenBank/DDBJ whole genome shotgun (WGS) entry which is preliminary data.</text>
</comment>
<keyword evidence="2" id="KW-1185">Reference proteome</keyword>
<dbReference type="EMBL" id="BMUT01000011">
    <property type="protein sequence ID" value="GGX97418.1"/>
    <property type="molecule type" value="Genomic_DNA"/>
</dbReference>
<name>A0ABQ2YW71_9ACTN</name>
<evidence type="ECO:0000313" key="2">
    <source>
        <dbReference type="Proteomes" id="UP000659223"/>
    </source>
</evidence>
<dbReference type="Proteomes" id="UP000659223">
    <property type="component" value="Unassembled WGS sequence"/>
</dbReference>